<dbReference type="InterPro" id="IPR001128">
    <property type="entry name" value="Cyt_P450"/>
</dbReference>
<dbReference type="SUPFAM" id="SSF48264">
    <property type="entry name" value="Cytochrome P450"/>
    <property type="match status" value="1"/>
</dbReference>
<proteinExistence type="inferred from homology"/>
<dbReference type="InterPro" id="IPR036396">
    <property type="entry name" value="Cyt_P450_sf"/>
</dbReference>
<dbReference type="InterPro" id="IPR017972">
    <property type="entry name" value="Cyt_P450_CS"/>
</dbReference>
<keyword evidence="6 7" id="KW-0503">Monooxygenase</keyword>
<dbReference type="Proteomes" id="UP000663193">
    <property type="component" value="Chromosome 17"/>
</dbReference>
<dbReference type="GO" id="GO:0020037">
    <property type="term" value="F:heme binding"/>
    <property type="evidence" value="ECO:0007669"/>
    <property type="project" value="InterPro"/>
</dbReference>
<keyword evidence="5 7" id="KW-0408">Iron</keyword>
<evidence type="ECO:0000256" key="7">
    <source>
        <dbReference type="RuleBase" id="RU000461"/>
    </source>
</evidence>
<accession>A0A7U2FJH9</accession>
<sequence length="336" mass="38261">MFGQLLEDGTTVDLQPLFYTMFLNTSIKFLLGVDPTKSLKDAPHTSEEFIHSFHDALSLTMFRLLLGRLWSLLPQKRYFRVCKTAHDYLDYSIDQALSASAEMQPKSYREGPPSLLTGLSTQTDDRLFIRSQILQGMMASQETTSALLGNSCFLLSRHPKYWEQIRIALKSYEVSDFSFDVLLNLTVVQNILMESLRLYPVFPIMGRSATQDTRLPVGGGPNQDEPIFIPKGTVANMSWYALHRDPVVYGKDVETFRPERWETIQPTHWEFMGFGGGNRECLGKQKVLVEAAYVLVRLAKKFEVLESRDKEDWVGEMKLTCKSKNGCKVALYGNSI</sequence>
<dbReference type="Gene3D" id="1.10.630.10">
    <property type="entry name" value="Cytochrome P450"/>
    <property type="match status" value="1"/>
</dbReference>
<dbReference type="GO" id="GO:0016712">
    <property type="term" value="F:oxidoreductase activity, acting on paired donors, with incorporation or reduction of molecular oxygen, reduced flavin or flavoprotein as one donor, and incorporation of one atom of oxygen"/>
    <property type="evidence" value="ECO:0007669"/>
    <property type="project" value="InterPro"/>
</dbReference>
<dbReference type="VEuPathDB" id="FungiDB:JI435_104810"/>
<name>A0A7U2FJH9_PHANO</name>
<evidence type="ECO:0000256" key="6">
    <source>
        <dbReference type="ARBA" id="ARBA00023033"/>
    </source>
</evidence>
<comment type="cofactor">
    <cofactor evidence="1">
        <name>heme</name>
        <dbReference type="ChEBI" id="CHEBI:30413"/>
    </cofactor>
</comment>
<evidence type="ECO:0000256" key="5">
    <source>
        <dbReference type="ARBA" id="ARBA00023004"/>
    </source>
</evidence>
<dbReference type="AlphaFoldDB" id="A0A7U2FJH9"/>
<dbReference type="PRINTS" id="PR00385">
    <property type="entry name" value="P450"/>
</dbReference>
<dbReference type="PROSITE" id="PS00086">
    <property type="entry name" value="CYTOCHROME_P450"/>
    <property type="match status" value="1"/>
</dbReference>
<organism evidence="8 9">
    <name type="scientific">Phaeosphaeria nodorum (strain SN15 / ATCC MYA-4574 / FGSC 10173)</name>
    <name type="common">Glume blotch fungus</name>
    <name type="synonym">Parastagonospora nodorum</name>
    <dbReference type="NCBI Taxonomy" id="321614"/>
    <lineage>
        <taxon>Eukaryota</taxon>
        <taxon>Fungi</taxon>
        <taxon>Dikarya</taxon>
        <taxon>Ascomycota</taxon>
        <taxon>Pezizomycotina</taxon>
        <taxon>Dothideomycetes</taxon>
        <taxon>Pleosporomycetidae</taxon>
        <taxon>Pleosporales</taxon>
        <taxon>Pleosporineae</taxon>
        <taxon>Phaeosphaeriaceae</taxon>
        <taxon>Parastagonospora</taxon>
    </lineage>
</organism>
<evidence type="ECO:0000313" key="9">
    <source>
        <dbReference type="Proteomes" id="UP000663193"/>
    </source>
</evidence>
<dbReference type="PANTHER" id="PTHR24287:SF17">
    <property type="entry name" value="P450, PUTATIVE (EUROFUNG)-RELATED"/>
    <property type="match status" value="1"/>
</dbReference>
<reference evidence="9" key="1">
    <citation type="journal article" date="2021" name="BMC Genomics">
        <title>Chromosome-level genome assembly and manually-curated proteome of model necrotroph Parastagonospora nodorum Sn15 reveals a genome-wide trove of candidate effector homologs, and redundancy of virulence-related functions within an accessory chromosome.</title>
        <authorList>
            <person name="Bertazzoni S."/>
            <person name="Jones D.A.B."/>
            <person name="Phan H.T."/>
            <person name="Tan K.-C."/>
            <person name="Hane J.K."/>
        </authorList>
    </citation>
    <scope>NUCLEOTIDE SEQUENCE [LARGE SCALE GENOMIC DNA]</scope>
    <source>
        <strain evidence="9">SN15 / ATCC MYA-4574 / FGSC 10173)</strain>
    </source>
</reference>
<evidence type="ECO:0000256" key="4">
    <source>
        <dbReference type="ARBA" id="ARBA00023002"/>
    </source>
</evidence>
<dbReference type="InterPro" id="IPR002974">
    <property type="entry name" value="Cyt_P450_E_CYP52_ascomycetes"/>
</dbReference>
<evidence type="ECO:0000256" key="2">
    <source>
        <dbReference type="ARBA" id="ARBA00010617"/>
    </source>
</evidence>
<dbReference type="PRINTS" id="PR01239">
    <property type="entry name" value="EP450IICYP52"/>
</dbReference>
<evidence type="ECO:0000256" key="1">
    <source>
        <dbReference type="ARBA" id="ARBA00001971"/>
    </source>
</evidence>
<evidence type="ECO:0000313" key="8">
    <source>
        <dbReference type="EMBL" id="QRD04540.1"/>
    </source>
</evidence>
<comment type="similarity">
    <text evidence="2 7">Belongs to the cytochrome P450 family.</text>
</comment>
<dbReference type="OMA" id="KLWANFY"/>
<dbReference type="InterPro" id="IPR047146">
    <property type="entry name" value="Cyt_P450_E_CYP52_fungi"/>
</dbReference>
<dbReference type="GO" id="GO:0005506">
    <property type="term" value="F:iron ion binding"/>
    <property type="evidence" value="ECO:0007669"/>
    <property type="project" value="InterPro"/>
</dbReference>
<keyword evidence="7" id="KW-0349">Heme</keyword>
<keyword evidence="3 7" id="KW-0479">Metal-binding</keyword>
<dbReference type="Pfam" id="PF00067">
    <property type="entry name" value="p450"/>
    <property type="match status" value="1"/>
</dbReference>
<dbReference type="EMBL" id="CP069039">
    <property type="protein sequence ID" value="QRD04540.1"/>
    <property type="molecule type" value="Genomic_DNA"/>
</dbReference>
<dbReference type="OrthoDB" id="1470350at2759"/>
<gene>
    <name evidence="8" type="ORF">JI435_104810</name>
</gene>
<keyword evidence="9" id="KW-1185">Reference proteome</keyword>
<evidence type="ECO:0000256" key="3">
    <source>
        <dbReference type="ARBA" id="ARBA00022723"/>
    </source>
</evidence>
<keyword evidence="4 7" id="KW-0560">Oxidoreductase</keyword>
<protein>
    <submittedName>
        <fullName evidence="8">Uncharacterized protein</fullName>
    </submittedName>
</protein>
<dbReference type="PANTHER" id="PTHR24287">
    <property type="entry name" value="P450, PUTATIVE (EUROFUNG)-RELATED"/>
    <property type="match status" value="1"/>
</dbReference>